<evidence type="ECO:0000313" key="4">
    <source>
        <dbReference type="Proteomes" id="UP000222163"/>
    </source>
</evidence>
<proteinExistence type="predicted"/>
<reference evidence="3" key="2">
    <citation type="submission" date="2017-10" db="EMBL/GenBank/DDBJ databases">
        <authorList>
            <person name="Enke T.N."/>
            <person name="Cordero O.X."/>
        </authorList>
    </citation>
    <scope>NUCLEOTIDE SEQUENCE</scope>
    <source>
        <strain evidence="3">4G03</strain>
    </source>
</reference>
<accession>A0A2G1BQ91</accession>
<comment type="caution">
    <text evidence="3">The sequence shown here is derived from an EMBL/GenBank/DDBJ whole genome shotgun (WGS) entry which is preliminary data.</text>
</comment>
<dbReference type="Proteomes" id="UP000222163">
    <property type="component" value="Unassembled WGS sequence"/>
</dbReference>
<dbReference type="PROSITE" id="PS51257">
    <property type="entry name" value="PROKAR_LIPOPROTEIN"/>
    <property type="match status" value="1"/>
</dbReference>
<evidence type="ECO:0000313" key="3">
    <source>
        <dbReference type="EMBL" id="PHN96223.1"/>
    </source>
</evidence>
<evidence type="ECO:0000313" key="2">
    <source>
        <dbReference type="EMBL" id="MDP2541766.1"/>
    </source>
</evidence>
<reference evidence="3 4" key="1">
    <citation type="journal article" date="2016" name="Nat. Commun.">
        <title>Microbial interactions lead to rapid micro-scale successions on model marine particles.</title>
        <authorList>
            <person name="Datta M.S."/>
            <person name="Sliwerska E."/>
            <person name="Gore J."/>
            <person name="Polz M.F."/>
            <person name="Cordero O.X."/>
        </authorList>
    </citation>
    <scope>NUCLEOTIDE SEQUENCE [LARGE SCALE GENOMIC DNA]</scope>
    <source>
        <strain evidence="3 4">4G03</strain>
    </source>
</reference>
<evidence type="ECO:0000313" key="5">
    <source>
        <dbReference type="Proteomes" id="UP001242342"/>
    </source>
</evidence>
<dbReference type="Proteomes" id="UP001242342">
    <property type="component" value="Unassembled WGS sequence"/>
</dbReference>
<reference evidence="2 5" key="3">
    <citation type="submission" date="2023-07" db="EMBL/GenBank/DDBJ databases">
        <title>Genome content predicts the carbon catabolic preferences of heterotrophic bacteria.</title>
        <authorList>
            <person name="Gralka M."/>
        </authorList>
    </citation>
    <scope>NUCLEOTIDE SEQUENCE [LARGE SCALE GENOMIC DNA]</scope>
    <source>
        <strain evidence="2 5">4G03</strain>
    </source>
</reference>
<protein>
    <submittedName>
        <fullName evidence="3">Uncharacterized protein</fullName>
    </submittedName>
</protein>
<gene>
    <name evidence="3" type="ORF">CSC81_15225</name>
    <name evidence="2" type="ORF">Q8W23_09815</name>
</gene>
<keyword evidence="5" id="KW-1185">Reference proteome</keyword>
<dbReference type="RefSeq" id="WP_099216600.1">
    <property type="nucleotide sequence ID" value="NZ_JAUYVU010000007.1"/>
</dbReference>
<name>A0A2G1BQ91_9FLAO</name>
<dbReference type="AlphaFoldDB" id="A0A2G1BQ91"/>
<sequence>MRKVFIVSVILLAIVSCSSPLDKKFNEERAAEDIKAVQSEIDSTEFGMLMGSMLRLKLEGEKVEGLTYREILEKGKRWKEKEEELEKEQKLLAEKAKKEELERINRLSESVVISCFEKGFYKYKYEDYITYKFVIQNKSSKNIRAVKGSLIFSNLFDEEIKTINLVYDKVLTADTTVNYEAQTDYNQFSDSDKALKNKELKNMKVKWKPEKIIFEDGTTLE</sequence>
<keyword evidence="1" id="KW-0175">Coiled coil</keyword>
<dbReference type="EMBL" id="PDUU01000020">
    <property type="protein sequence ID" value="PHN96223.1"/>
    <property type="molecule type" value="Genomic_DNA"/>
</dbReference>
<feature type="coiled-coil region" evidence="1">
    <location>
        <begin position="68"/>
        <end position="102"/>
    </location>
</feature>
<dbReference type="EMBL" id="JAUYVU010000007">
    <property type="protein sequence ID" value="MDP2541766.1"/>
    <property type="molecule type" value="Genomic_DNA"/>
</dbReference>
<organism evidence="3 4">
    <name type="scientific">Tenacibaculum discolor</name>
    <dbReference type="NCBI Taxonomy" id="361581"/>
    <lineage>
        <taxon>Bacteria</taxon>
        <taxon>Pseudomonadati</taxon>
        <taxon>Bacteroidota</taxon>
        <taxon>Flavobacteriia</taxon>
        <taxon>Flavobacteriales</taxon>
        <taxon>Flavobacteriaceae</taxon>
        <taxon>Tenacibaculum</taxon>
    </lineage>
</organism>
<evidence type="ECO:0000256" key="1">
    <source>
        <dbReference type="SAM" id="Coils"/>
    </source>
</evidence>